<feature type="domain" description="Hemerythrin-like" evidence="1">
    <location>
        <begin position="31"/>
        <end position="161"/>
    </location>
</feature>
<proteinExistence type="predicted"/>
<name>M0QLN7_9ACTN</name>
<accession>M0QLN7</accession>
<dbReference type="Pfam" id="PF01814">
    <property type="entry name" value="Hemerythrin"/>
    <property type="match status" value="1"/>
</dbReference>
<dbReference type="AlphaFoldDB" id="M0QLN7"/>
<protein>
    <recommendedName>
        <fullName evidence="1">Hemerythrin-like domain-containing protein</fullName>
    </recommendedName>
</protein>
<comment type="caution">
    <text evidence="2">The sequence shown here is derived from an EMBL/GenBank/DDBJ whole genome shotgun (WGS) entry which is preliminary data.</text>
</comment>
<sequence length="243" mass="27006">MTTATPTATVPQLNLPGQAAAPAGRADTFMMYLMHHGYRRDLDDFVACVPLTPVADRATWRALAARWTAFADALHHHHTAEDEHLWPALHAHSTDDEAAVLDAMEAEHSEIDPLLARCASGFQQMVDAGDDSVRGDLATTLIAATESLARHLGHEESEAMTLVQKYFDHDGWSALEKKFGADMKPTDLFWMIPWLLKGLSSADRADVMGRVPAPMRLIGRIAEPFFRRTERRAFFYDARPQAA</sequence>
<dbReference type="Gene3D" id="1.20.120.520">
    <property type="entry name" value="nmb1532 protein domain like"/>
    <property type="match status" value="1"/>
</dbReference>
<dbReference type="RefSeq" id="WP_007620356.1">
    <property type="nucleotide sequence ID" value="NZ_BANX01000014.1"/>
</dbReference>
<dbReference type="STRING" id="1223545.GS4_14_01450"/>
<dbReference type="EMBL" id="BANX01000014">
    <property type="protein sequence ID" value="GAC68312.1"/>
    <property type="molecule type" value="Genomic_DNA"/>
</dbReference>
<evidence type="ECO:0000313" key="2">
    <source>
        <dbReference type="EMBL" id="GAC68312.1"/>
    </source>
</evidence>
<dbReference type="eggNOG" id="COG3945">
    <property type="taxonomic scope" value="Bacteria"/>
</dbReference>
<evidence type="ECO:0000259" key="1">
    <source>
        <dbReference type="Pfam" id="PF01814"/>
    </source>
</evidence>
<reference evidence="2 3" key="1">
    <citation type="submission" date="2013-01" db="EMBL/GenBank/DDBJ databases">
        <title>Whole genome shotgun sequence of Gordonia soli NBRC 108243.</title>
        <authorList>
            <person name="Isaki-Nakamura S."/>
            <person name="Hosoyama A."/>
            <person name="Tsuchikane K."/>
            <person name="Ando Y."/>
            <person name="Baba S."/>
            <person name="Ohji S."/>
            <person name="Hamada M."/>
            <person name="Tamura T."/>
            <person name="Yamazoe A."/>
            <person name="Yamazaki S."/>
            <person name="Fujita N."/>
        </authorList>
    </citation>
    <scope>NUCLEOTIDE SEQUENCE [LARGE SCALE GENOMIC DNA]</scope>
    <source>
        <strain evidence="2 3">NBRC 108243</strain>
    </source>
</reference>
<dbReference type="OrthoDB" id="5197650at2"/>
<evidence type="ECO:0000313" key="3">
    <source>
        <dbReference type="Proteomes" id="UP000011666"/>
    </source>
</evidence>
<dbReference type="CDD" id="cd12108">
    <property type="entry name" value="Hr-like"/>
    <property type="match status" value="1"/>
</dbReference>
<gene>
    <name evidence="2" type="ORF">GS4_14_01450</name>
</gene>
<dbReference type="InterPro" id="IPR012312">
    <property type="entry name" value="Hemerythrin-like"/>
</dbReference>
<keyword evidence="3" id="KW-1185">Reference proteome</keyword>
<organism evidence="2 3">
    <name type="scientific">Gordonia soli NBRC 108243</name>
    <dbReference type="NCBI Taxonomy" id="1223545"/>
    <lineage>
        <taxon>Bacteria</taxon>
        <taxon>Bacillati</taxon>
        <taxon>Actinomycetota</taxon>
        <taxon>Actinomycetes</taxon>
        <taxon>Mycobacteriales</taxon>
        <taxon>Gordoniaceae</taxon>
        <taxon>Gordonia</taxon>
    </lineage>
</organism>
<dbReference type="Proteomes" id="UP000011666">
    <property type="component" value="Unassembled WGS sequence"/>
</dbReference>